<keyword evidence="4" id="KW-1185">Reference proteome</keyword>
<evidence type="ECO:0000256" key="2">
    <source>
        <dbReference type="SAM" id="Phobius"/>
    </source>
</evidence>
<dbReference type="EMBL" id="AEYX01000043">
    <property type="protein sequence ID" value="EGG44387.1"/>
    <property type="molecule type" value="Genomic_DNA"/>
</dbReference>
<feature type="transmembrane region" description="Helical" evidence="2">
    <location>
        <begin position="56"/>
        <end position="74"/>
    </location>
</feature>
<reference evidence="3 4" key="1">
    <citation type="journal article" date="2011" name="J. Bacteriol.">
        <title>Draft genome sequence of the marine bacterium Streptomyces griseoaurantiacus M045, which produces novel manumycin-type antibiotics with a pABA core component.</title>
        <authorList>
            <person name="Li F."/>
            <person name="Jiang P."/>
            <person name="Zheng H."/>
            <person name="Wang S."/>
            <person name="Zhao G."/>
            <person name="Qin S."/>
            <person name="Liu Z."/>
        </authorList>
    </citation>
    <scope>NUCLEOTIDE SEQUENCE [LARGE SCALE GENOMIC DNA]</scope>
    <source>
        <strain evidence="3 4">M045</strain>
    </source>
</reference>
<gene>
    <name evidence="3" type="ORF">SGM_5202</name>
</gene>
<evidence type="ECO:0000313" key="3">
    <source>
        <dbReference type="EMBL" id="EGG44387.1"/>
    </source>
</evidence>
<feature type="region of interest" description="Disordered" evidence="1">
    <location>
        <begin position="82"/>
        <end position="115"/>
    </location>
</feature>
<proteinExistence type="predicted"/>
<organism evidence="3 4">
    <name type="scientific">Streptomyces griseoaurantiacus M045</name>
    <dbReference type="NCBI Taxonomy" id="996637"/>
    <lineage>
        <taxon>Bacteria</taxon>
        <taxon>Bacillati</taxon>
        <taxon>Actinomycetota</taxon>
        <taxon>Actinomycetes</taxon>
        <taxon>Kitasatosporales</taxon>
        <taxon>Streptomycetaceae</taxon>
        <taxon>Streptomyces</taxon>
        <taxon>Streptomyces aurantiacus group</taxon>
    </lineage>
</organism>
<dbReference type="Proteomes" id="UP000003022">
    <property type="component" value="Unassembled WGS sequence"/>
</dbReference>
<dbReference type="AlphaFoldDB" id="F3NQC7"/>
<keyword evidence="2" id="KW-1133">Transmembrane helix</keyword>
<name>F3NQC7_9ACTN</name>
<dbReference type="eggNOG" id="ENOG503210T">
    <property type="taxonomic scope" value="Bacteria"/>
</dbReference>
<keyword evidence="2" id="KW-0472">Membrane</keyword>
<evidence type="ECO:0000313" key="4">
    <source>
        <dbReference type="Proteomes" id="UP000003022"/>
    </source>
</evidence>
<feature type="compositionally biased region" description="Basic and acidic residues" evidence="1">
    <location>
        <begin position="105"/>
        <end position="115"/>
    </location>
</feature>
<feature type="compositionally biased region" description="Basic and acidic residues" evidence="1">
    <location>
        <begin position="82"/>
        <end position="98"/>
    </location>
</feature>
<evidence type="ECO:0000256" key="1">
    <source>
        <dbReference type="SAM" id="MobiDB-lite"/>
    </source>
</evidence>
<protein>
    <submittedName>
        <fullName evidence="3">Uncharacterized protein</fullName>
    </submittedName>
</protein>
<keyword evidence="2" id="KW-0812">Transmembrane</keyword>
<sequence length="115" mass="11718">MLSRAARRLLEVTLAGLGALAATLGAGLSLVGLCCGALAAAGAGTAATGAAVLGPWPWLLLTAGATLITAALFVRRRRTARRDYRLPKPTPPDHRAHGEGAIGQDLRRQGGRDAG</sequence>
<accession>F3NQC7</accession>
<comment type="caution">
    <text evidence="3">The sequence shown here is derived from an EMBL/GenBank/DDBJ whole genome shotgun (WGS) entry which is preliminary data.</text>
</comment>